<dbReference type="AlphaFoldDB" id="A0A2X0MV21"/>
<evidence type="ECO:0000313" key="3">
    <source>
        <dbReference type="EMBL" id="SGY62964.1"/>
    </source>
</evidence>
<feature type="region of interest" description="Disordered" evidence="2">
    <location>
        <begin position="47"/>
        <end position="87"/>
    </location>
</feature>
<evidence type="ECO:0000313" key="4">
    <source>
        <dbReference type="Proteomes" id="UP000249464"/>
    </source>
</evidence>
<keyword evidence="4" id="KW-1185">Reference proteome</keyword>
<evidence type="ECO:0000256" key="1">
    <source>
        <dbReference type="SAM" id="Coils"/>
    </source>
</evidence>
<reference evidence="3 4" key="1">
    <citation type="submission" date="2016-11" db="EMBL/GenBank/DDBJ databases">
        <authorList>
            <person name="Jaros S."/>
            <person name="Januszkiewicz K."/>
            <person name="Wedrychowicz H."/>
        </authorList>
    </citation>
    <scope>NUCLEOTIDE SEQUENCE [LARGE SCALE GENOMIC DNA]</scope>
</reference>
<dbReference type="Proteomes" id="UP000249464">
    <property type="component" value="Unassembled WGS sequence"/>
</dbReference>
<accession>A0A2X0MV21</accession>
<feature type="coiled-coil region" evidence="1">
    <location>
        <begin position="11"/>
        <end position="38"/>
    </location>
</feature>
<proteinExistence type="predicted"/>
<feature type="compositionally biased region" description="Polar residues" evidence="2">
    <location>
        <begin position="74"/>
        <end position="87"/>
    </location>
</feature>
<name>A0A2X0MV21_9BASI</name>
<keyword evidence="1" id="KW-0175">Coiled coil</keyword>
<sequence length="130" mass="14754">MVRKSAIQWQRDDGRVEIEETERDLQELLSLNQSILLEIDTGMESDLLSDAMDTDSDASLPPASFSPSEDLRSANVTNGTANRSSIPETPLVDSWLCQFCPESSEVSDDRSDVLDRLRTFRTNHFRVNYR</sequence>
<evidence type="ECO:0000256" key="2">
    <source>
        <dbReference type="SAM" id="MobiDB-lite"/>
    </source>
</evidence>
<protein>
    <submittedName>
        <fullName evidence="3">BQ5605_C007g04759 protein</fullName>
    </submittedName>
</protein>
<dbReference type="EMBL" id="FQNC01000045">
    <property type="protein sequence ID" value="SGY62964.1"/>
    <property type="molecule type" value="Genomic_DNA"/>
</dbReference>
<gene>
    <name evidence="3" type="primary">BQ5605_C007g04759</name>
    <name evidence="3" type="ORF">BQ5605_C007G04759</name>
</gene>
<organism evidence="3 4">
    <name type="scientific">Microbotryum silenes-dioicae</name>
    <dbReference type="NCBI Taxonomy" id="796604"/>
    <lineage>
        <taxon>Eukaryota</taxon>
        <taxon>Fungi</taxon>
        <taxon>Dikarya</taxon>
        <taxon>Basidiomycota</taxon>
        <taxon>Pucciniomycotina</taxon>
        <taxon>Microbotryomycetes</taxon>
        <taxon>Microbotryales</taxon>
        <taxon>Microbotryaceae</taxon>
        <taxon>Microbotryum</taxon>
    </lineage>
</organism>